<keyword evidence="1" id="KW-1133">Transmembrane helix</keyword>
<protein>
    <submittedName>
        <fullName evidence="3">PH (Pleckstrin Homology) domain-containing protein</fullName>
    </submittedName>
</protein>
<keyword evidence="1" id="KW-0472">Membrane</keyword>
<proteinExistence type="predicted"/>
<dbReference type="PANTHER" id="PTHR37938:SF1">
    <property type="entry name" value="BLL0215 PROTEIN"/>
    <property type="match status" value="1"/>
</dbReference>
<keyword evidence="4" id="KW-1185">Reference proteome</keyword>
<dbReference type="PANTHER" id="PTHR37938">
    <property type="entry name" value="BLL0215 PROTEIN"/>
    <property type="match status" value="1"/>
</dbReference>
<evidence type="ECO:0000313" key="4">
    <source>
        <dbReference type="Proteomes" id="UP000241639"/>
    </source>
</evidence>
<keyword evidence="1" id="KW-0812">Transmembrane</keyword>
<feature type="transmembrane region" description="Helical" evidence="1">
    <location>
        <begin position="17"/>
        <end position="41"/>
    </location>
</feature>
<dbReference type="AlphaFoldDB" id="A0A2T4ZBB3"/>
<dbReference type="OrthoDB" id="9790842at2"/>
<dbReference type="EMBL" id="PZZP01000001">
    <property type="protein sequence ID" value="PTM59179.1"/>
    <property type="molecule type" value="Genomic_DNA"/>
</dbReference>
<name>A0A2T4ZBB3_9BACL</name>
<gene>
    <name evidence="3" type="ORF">C8J48_1782</name>
</gene>
<dbReference type="Proteomes" id="UP000241639">
    <property type="component" value="Unassembled WGS sequence"/>
</dbReference>
<dbReference type="Pfam" id="PF03703">
    <property type="entry name" value="bPH_2"/>
    <property type="match status" value="1"/>
</dbReference>
<dbReference type="InterPro" id="IPR005182">
    <property type="entry name" value="YdbS-like_PH"/>
</dbReference>
<feature type="domain" description="YdbS-like PH" evidence="2">
    <location>
        <begin position="45"/>
        <end position="118"/>
    </location>
</feature>
<evidence type="ECO:0000259" key="2">
    <source>
        <dbReference type="Pfam" id="PF03703"/>
    </source>
</evidence>
<comment type="caution">
    <text evidence="3">The sequence shown here is derived from an EMBL/GenBank/DDBJ whole genome shotgun (WGS) entry which is preliminary data.</text>
</comment>
<evidence type="ECO:0000313" key="3">
    <source>
        <dbReference type="EMBL" id="PTM59179.1"/>
    </source>
</evidence>
<dbReference type="RefSeq" id="WP_107725949.1">
    <property type="nucleotide sequence ID" value="NZ_PZZP01000001.1"/>
</dbReference>
<organism evidence="3 4">
    <name type="scientific">Desmospora activa DSM 45169</name>
    <dbReference type="NCBI Taxonomy" id="1121389"/>
    <lineage>
        <taxon>Bacteria</taxon>
        <taxon>Bacillati</taxon>
        <taxon>Bacillota</taxon>
        <taxon>Bacilli</taxon>
        <taxon>Bacillales</taxon>
        <taxon>Thermoactinomycetaceae</taxon>
        <taxon>Desmospora</taxon>
    </lineage>
</organism>
<reference evidence="3 4" key="1">
    <citation type="submission" date="2018-04" db="EMBL/GenBank/DDBJ databases">
        <title>Genomic Encyclopedia of Archaeal and Bacterial Type Strains, Phase II (KMG-II): from individual species to whole genera.</title>
        <authorList>
            <person name="Goeker M."/>
        </authorList>
    </citation>
    <scope>NUCLEOTIDE SEQUENCE [LARGE SCALE GENOMIC DNA]</scope>
    <source>
        <strain evidence="3 4">DSM 45169</strain>
    </source>
</reference>
<evidence type="ECO:0000256" key="1">
    <source>
        <dbReference type="SAM" id="Phobius"/>
    </source>
</evidence>
<sequence>MQEETLWEGSPSHVAVLGTYLLCLLLCVLIVPIFYAIWVGIKLKSTRYRLTTERLQITTGILSKKTEVVELYRVKDMTLEQPFFLRLFSRGKIRLITSDQTMPQVHLEAIADANELMDVLRKHVEERRDQKRVREVDGLG</sequence>
<accession>A0A2T4ZBB3</accession>